<organism evidence="3 4">
    <name type="scientific">Tectimicrobiota bacterium</name>
    <dbReference type="NCBI Taxonomy" id="2528274"/>
    <lineage>
        <taxon>Bacteria</taxon>
        <taxon>Pseudomonadati</taxon>
        <taxon>Nitrospinota/Tectimicrobiota group</taxon>
        <taxon>Candidatus Tectimicrobiota</taxon>
    </lineage>
</organism>
<comment type="caution">
    <text evidence="3">The sequence shown here is derived from an EMBL/GenBank/DDBJ whole genome shotgun (WGS) entry which is preliminary data.</text>
</comment>
<evidence type="ECO:0000259" key="2">
    <source>
        <dbReference type="Pfam" id="PF14534"/>
    </source>
</evidence>
<feature type="signal peptide" evidence="1">
    <location>
        <begin position="1"/>
        <end position="20"/>
    </location>
</feature>
<evidence type="ECO:0000313" key="3">
    <source>
        <dbReference type="EMBL" id="MBI4251676.1"/>
    </source>
</evidence>
<reference evidence="3" key="1">
    <citation type="submission" date="2020-07" db="EMBL/GenBank/DDBJ databases">
        <title>Huge and variable diversity of episymbiotic CPR bacteria and DPANN archaea in groundwater ecosystems.</title>
        <authorList>
            <person name="He C.Y."/>
            <person name="Keren R."/>
            <person name="Whittaker M."/>
            <person name="Farag I.F."/>
            <person name="Doudna J."/>
            <person name="Cate J.H.D."/>
            <person name="Banfield J.F."/>
        </authorList>
    </citation>
    <scope>NUCLEOTIDE SEQUENCE</scope>
    <source>
        <strain evidence="3">NC_groundwater_1370_Ag_S-0.2um_69_93</strain>
    </source>
</reference>
<dbReference type="CDD" id="cd00531">
    <property type="entry name" value="NTF2_like"/>
    <property type="match status" value="1"/>
</dbReference>
<gene>
    <name evidence="3" type="ORF">HY618_04375</name>
</gene>
<feature type="domain" description="DUF4440" evidence="2">
    <location>
        <begin position="28"/>
        <end position="135"/>
    </location>
</feature>
<dbReference type="AlphaFoldDB" id="A0A933E817"/>
<keyword evidence="1" id="KW-0732">Signal</keyword>
<name>A0A933E817_UNCTE</name>
<accession>A0A933E817</accession>
<feature type="chain" id="PRO_5037112956" evidence="1">
    <location>
        <begin position="21"/>
        <end position="145"/>
    </location>
</feature>
<dbReference type="Proteomes" id="UP000752292">
    <property type="component" value="Unassembled WGS sequence"/>
</dbReference>
<evidence type="ECO:0000313" key="4">
    <source>
        <dbReference type="Proteomes" id="UP000752292"/>
    </source>
</evidence>
<dbReference type="InterPro" id="IPR032710">
    <property type="entry name" value="NTF2-like_dom_sf"/>
</dbReference>
<dbReference type="SUPFAM" id="SSF54427">
    <property type="entry name" value="NTF2-like"/>
    <property type="match status" value="1"/>
</dbReference>
<dbReference type="Pfam" id="PF14534">
    <property type="entry name" value="DUF4440"/>
    <property type="match status" value="1"/>
</dbReference>
<evidence type="ECO:0000256" key="1">
    <source>
        <dbReference type="SAM" id="SignalP"/>
    </source>
</evidence>
<dbReference type="InterPro" id="IPR027843">
    <property type="entry name" value="DUF4440"/>
</dbReference>
<sequence length="145" mass="15821">MRALLVAAALITLHCSIAIAGPQEEALQVVEKWTRAFTGSDIDGIVKLYALDALVFGTSSKALVTKPDEIRKYFERALSSGRVERKLVPSIMVLSDTVVVVTGLETVTGVRRGELFNATGRVTFVVAKRGSGWQIAHFHRSRLPN</sequence>
<proteinExistence type="predicted"/>
<dbReference type="EMBL" id="JACQRX010000192">
    <property type="protein sequence ID" value="MBI4251676.1"/>
    <property type="molecule type" value="Genomic_DNA"/>
</dbReference>
<protein>
    <submittedName>
        <fullName evidence="3">DUF4440 domain-containing protein</fullName>
    </submittedName>
</protein>
<dbReference type="Gene3D" id="3.10.450.50">
    <property type="match status" value="1"/>
</dbReference>